<evidence type="ECO:0000256" key="6">
    <source>
        <dbReference type="ARBA" id="ARBA00022847"/>
    </source>
</evidence>
<name>A0ABW3NKS8_9BACI</name>
<keyword evidence="8" id="KW-0915">Sodium</keyword>
<keyword evidence="5 14" id="KW-0812">Transmembrane</keyword>
<evidence type="ECO:0000256" key="2">
    <source>
        <dbReference type="ARBA" id="ARBA00006434"/>
    </source>
</evidence>
<evidence type="ECO:0000256" key="5">
    <source>
        <dbReference type="ARBA" id="ARBA00022692"/>
    </source>
</evidence>
<evidence type="ECO:0000313" key="16">
    <source>
        <dbReference type="Proteomes" id="UP001597041"/>
    </source>
</evidence>
<reference evidence="16" key="1">
    <citation type="journal article" date="2019" name="Int. J. Syst. Evol. Microbiol.">
        <title>The Global Catalogue of Microorganisms (GCM) 10K type strain sequencing project: providing services to taxonomists for standard genome sequencing and annotation.</title>
        <authorList>
            <consortium name="The Broad Institute Genomics Platform"/>
            <consortium name="The Broad Institute Genome Sequencing Center for Infectious Disease"/>
            <person name="Wu L."/>
            <person name="Ma J."/>
        </authorList>
    </citation>
    <scope>NUCLEOTIDE SEQUENCE [LARGE SCALE GENOMIC DNA]</scope>
    <source>
        <strain evidence="16">CCUG 56608</strain>
    </source>
</reference>
<feature type="transmembrane region" description="Helical" evidence="14">
    <location>
        <begin position="72"/>
        <end position="99"/>
    </location>
</feature>
<evidence type="ECO:0000256" key="9">
    <source>
        <dbReference type="ARBA" id="ARBA00023065"/>
    </source>
</evidence>
<evidence type="ECO:0000256" key="12">
    <source>
        <dbReference type="ARBA" id="ARBA00033708"/>
    </source>
</evidence>
<dbReference type="InterPro" id="IPR038377">
    <property type="entry name" value="Na/Glc_symporter_sf"/>
</dbReference>
<feature type="transmembrane region" description="Helical" evidence="14">
    <location>
        <begin position="216"/>
        <end position="244"/>
    </location>
</feature>
<dbReference type="InterPro" id="IPR050277">
    <property type="entry name" value="Sodium:Solute_Symporter"/>
</dbReference>
<keyword evidence="7 14" id="KW-1133">Transmembrane helix</keyword>
<feature type="transmembrane region" description="Helical" evidence="14">
    <location>
        <begin position="105"/>
        <end position="124"/>
    </location>
</feature>
<evidence type="ECO:0000313" key="15">
    <source>
        <dbReference type="EMBL" id="MFD1067664.1"/>
    </source>
</evidence>
<comment type="caution">
    <text evidence="15">The sequence shown here is derived from an EMBL/GenBank/DDBJ whole genome shotgun (WGS) entry which is preliminary data.</text>
</comment>
<evidence type="ECO:0000256" key="10">
    <source>
        <dbReference type="ARBA" id="ARBA00023136"/>
    </source>
</evidence>
<dbReference type="Gene3D" id="1.20.1730.10">
    <property type="entry name" value="Sodium/glucose cotransporter"/>
    <property type="match status" value="1"/>
</dbReference>
<dbReference type="CDD" id="cd10322">
    <property type="entry name" value="SLC5sbd"/>
    <property type="match status" value="1"/>
</dbReference>
<feature type="transmembrane region" description="Helical" evidence="14">
    <location>
        <begin position="401"/>
        <end position="425"/>
    </location>
</feature>
<feature type="transmembrane region" description="Helical" evidence="14">
    <location>
        <begin position="184"/>
        <end position="204"/>
    </location>
</feature>
<dbReference type="PANTHER" id="PTHR48086:SF3">
    <property type="entry name" value="SODIUM_PROLINE SYMPORTER"/>
    <property type="match status" value="1"/>
</dbReference>
<accession>A0ABW3NKS8</accession>
<keyword evidence="10 14" id="KW-0472">Membrane</keyword>
<comment type="catalytic activity">
    <reaction evidence="12">
        <text>L-proline(in) + Na(+)(in) = L-proline(out) + Na(+)(out)</text>
        <dbReference type="Rhea" id="RHEA:28967"/>
        <dbReference type="ChEBI" id="CHEBI:29101"/>
        <dbReference type="ChEBI" id="CHEBI:60039"/>
    </reaction>
</comment>
<proteinExistence type="inferred from homology"/>
<evidence type="ECO:0000256" key="13">
    <source>
        <dbReference type="RuleBase" id="RU362091"/>
    </source>
</evidence>
<feature type="transmembrane region" description="Helical" evidence="14">
    <location>
        <begin position="31"/>
        <end position="51"/>
    </location>
</feature>
<dbReference type="PANTHER" id="PTHR48086">
    <property type="entry name" value="SODIUM/PROLINE SYMPORTER-RELATED"/>
    <property type="match status" value="1"/>
</dbReference>
<comment type="subcellular location">
    <subcellularLocation>
        <location evidence="1">Cell membrane</location>
        <topology evidence="1">Multi-pass membrane protein</topology>
    </subcellularLocation>
</comment>
<comment type="similarity">
    <text evidence="2 13">Belongs to the sodium:solute symporter (SSF) (TC 2.A.21) family.</text>
</comment>
<feature type="transmembrane region" description="Helical" evidence="14">
    <location>
        <begin position="348"/>
        <end position="370"/>
    </location>
</feature>
<gene>
    <name evidence="15" type="ORF">ACFQ19_16770</name>
</gene>
<keyword evidence="3" id="KW-0813">Transport</keyword>
<evidence type="ECO:0000256" key="3">
    <source>
        <dbReference type="ARBA" id="ARBA00022448"/>
    </source>
</evidence>
<evidence type="ECO:0000256" key="8">
    <source>
        <dbReference type="ARBA" id="ARBA00023053"/>
    </source>
</evidence>
<keyword evidence="11" id="KW-0739">Sodium transport</keyword>
<evidence type="ECO:0000256" key="1">
    <source>
        <dbReference type="ARBA" id="ARBA00004651"/>
    </source>
</evidence>
<keyword evidence="4" id="KW-1003">Cell membrane</keyword>
<dbReference type="PROSITE" id="PS50283">
    <property type="entry name" value="NA_SOLUT_SYMP_3"/>
    <property type="match status" value="1"/>
</dbReference>
<dbReference type="RefSeq" id="WP_379593812.1">
    <property type="nucleotide sequence ID" value="NZ_JBHTKK010000025.1"/>
</dbReference>
<feature type="transmembrane region" description="Helical" evidence="14">
    <location>
        <begin position="131"/>
        <end position="154"/>
    </location>
</feature>
<dbReference type="Pfam" id="PF00474">
    <property type="entry name" value="SSF"/>
    <property type="match status" value="1"/>
</dbReference>
<evidence type="ECO:0000256" key="11">
    <source>
        <dbReference type="ARBA" id="ARBA00023201"/>
    </source>
</evidence>
<organism evidence="15 16">
    <name type="scientific">Oceanobacillus locisalsi</name>
    <dbReference type="NCBI Taxonomy" id="546107"/>
    <lineage>
        <taxon>Bacteria</taxon>
        <taxon>Bacillati</taxon>
        <taxon>Bacillota</taxon>
        <taxon>Bacilli</taxon>
        <taxon>Bacillales</taxon>
        <taxon>Bacillaceae</taxon>
        <taxon>Oceanobacillus</taxon>
    </lineage>
</organism>
<feature type="transmembrane region" description="Helical" evidence="14">
    <location>
        <begin position="264"/>
        <end position="281"/>
    </location>
</feature>
<dbReference type="InterPro" id="IPR001734">
    <property type="entry name" value="Na/solute_symporter"/>
</dbReference>
<dbReference type="EMBL" id="JBHTKK010000025">
    <property type="protein sequence ID" value="MFD1067664.1"/>
    <property type="molecule type" value="Genomic_DNA"/>
</dbReference>
<feature type="transmembrane region" description="Helical" evidence="14">
    <location>
        <begin position="377"/>
        <end position="395"/>
    </location>
</feature>
<protein>
    <submittedName>
        <fullName evidence="15">Sodium:solute symporter</fullName>
    </submittedName>
</protein>
<keyword evidence="6" id="KW-0769">Symport</keyword>
<keyword evidence="9" id="KW-0406">Ion transport</keyword>
<keyword evidence="16" id="KW-1185">Reference proteome</keyword>
<evidence type="ECO:0000256" key="14">
    <source>
        <dbReference type="SAM" id="Phobius"/>
    </source>
</evidence>
<feature type="transmembrane region" description="Helical" evidence="14">
    <location>
        <begin position="321"/>
        <end position="342"/>
    </location>
</feature>
<dbReference type="Proteomes" id="UP001597041">
    <property type="component" value="Unassembled WGS sequence"/>
</dbReference>
<evidence type="ECO:0000256" key="7">
    <source>
        <dbReference type="ARBA" id="ARBA00022989"/>
    </source>
</evidence>
<evidence type="ECO:0000256" key="4">
    <source>
        <dbReference type="ARBA" id="ARBA00022475"/>
    </source>
</evidence>
<sequence>MGSGYVASFLSTASFMGTSGLVYHEGFLGNGAYMGSTIGYIAGLALFGPILRRFGQFTIPDFLGQRYDSGAARGISAVILFVGFFLYISSQIIGVSVLFQLLFDIPIWVGIIVSIAIVAFYTIAGGMMANAIIDAVQFFVTWITAIIVLILGVIKTNGIFNLVSQVEKYYPNFLTSDNGLGDTWAIWSVMLVWIIGSLARADLISRAYLAKNVREVYKAILFVTPVIWVCGTFFFLYGMIGVIARPGLEGQESEIIYLIMAQDWLLPVIAGLAFAGFLASAQSTASTQLMVSSMAVGRDLYGKLIGPKLRKKSISENEMMIVTRWAMLVMCTASCFLAFYNANWILEIINVSMAVMGPAFLVTWLGGFLWKGATKTGAISALIIGSCSAVFTWLTDFSIAAAPWLVPPLFSLILTAIAFVVGSLFGQPSEKALKVFSQINPKYNEDGTRIKKIS</sequence>